<evidence type="ECO:0000256" key="2">
    <source>
        <dbReference type="SAM" id="SignalP"/>
    </source>
</evidence>
<evidence type="ECO:0000259" key="3">
    <source>
        <dbReference type="Pfam" id="PF13568"/>
    </source>
</evidence>
<reference evidence="4 5" key="1">
    <citation type="submission" date="2019-07" db="EMBL/GenBank/DDBJ databases">
        <title>Thalassofilum flectens gen. nov., sp. nov., a novel moderate thermophilic anaerobe from a shallow sea hot spring in Kunashir Island (Russia), representing a new family in the order Bacteroidales, and proposal of Thalassofilacea fam. nov.</title>
        <authorList>
            <person name="Kochetkova T.V."/>
            <person name="Podosokorskaya O.A."/>
            <person name="Novikov A."/>
            <person name="Elcheninov A.G."/>
            <person name="Toshchakov S.V."/>
            <person name="Kublanov I.V."/>
        </authorList>
    </citation>
    <scope>NUCLEOTIDE SEQUENCE [LARGE SCALE GENOMIC DNA]</scope>
    <source>
        <strain evidence="4 5">38-H</strain>
    </source>
</reference>
<protein>
    <submittedName>
        <fullName evidence="4">PorT family protein</fullName>
    </submittedName>
</protein>
<evidence type="ECO:0000313" key="5">
    <source>
        <dbReference type="Proteomes" id="UP000500961"/>
    </source>
</evidence>
<sequence length="248" mass="28200">MKRILIFVLAITLGVTQTNAQLFKVFGHDVGFVYVGPKVGMNLSKFSQWSYSNYTVKNRLGYQLGVVGELGFTNRFSVQSEIVLISKGAIGETAGITETKRMPSIQIPILARYTFSLLGLRKVYANGGVYSTTRVGSGTVIYSDGMSYNDYHWTRFDWGFSFGCGAEYPTKDGIWGLDLRYDLGAVDVYRQLDESTKSRFRSFQFSVTYKFDLVDIYFKYKNKKNRNDEVESEQGVQRPNGLKIQQRD</sequence>
<gene>
    <name evidence="4" type="ORF">FHG85_03555</name>
</gene>
<keyword evidence="2" id="KW-0732">Signal</keyword>
<feature type="region of interest" description="Disordered" evidence="1">
    <location>
        <begin position="228"/>
        <end position="248"/>
    </location>
</feature>
<dbReference type="RefSeq" id="WP_173073065.1">
    <property type="nucleotide sequence ID" value="NZ_CP041345.1"/>
</dbReference>
<keyword evidence="5" id="KW-1185">Reference proteome</keyword>
<dbReference type="InterPro" id="IPR011250">
    <property type="entry name" value="OMP/PagP_B-barrel"/>
</dbReference>
<accession>A0A7D4BJ89</accession>
<name>A0A7D4BJ89_9BACT</name>
<evidence type="ECO:0000256" key="1">
    <source>
        <dbReference type="SAM" id="MobiDB-lite"/>
    </source>
</evidence>
<dbReference type="Pfam" id="PF13568">
    <property type="entry name" value="OMP_b-brl_2"/>
    <property type="match status" value="1"/>
</dbReference>
<dbReference type="EMBL" id="CP041345">
    <property type="protein sequence ID" value="QKG79379.1"/>
    <property type="molecule type" value="Genomic_DNA"/>
</dbReference>
<feature type="chain" id="PRO_5029519412" evidence="2">
    <location>
        <begin position="21"/>
        <end position="248"/>
    </location>
</feature>
<proteinExistence type="predicted"/>
<dbReference type="KEGG" id="ttz:FHG85_03555"/>
<feature type="signal peptide" evidence="2">
    <location>
        <begin position="1"/>
        <end position="20"/>
    </location>
</feature>
<organism evidence="4 5">
    <name type="scientific">Tenuifilum thalassicum</name>
    <dbReference type="NCBI Taxonomy" id="2590900"/>
    <lineage>
        <taxon>Bacteria</taxon>
        <taxon>Pseudomonadati</taxon>
        <taxon>Bacteroidota</taxon>
        <taxon>Bacteroidia</taxon>
        <taxon>Bacteroidales</taxon>
        <taxon>Tenuifilaceae</taxon>
        <taxon>Tenuifilum</taxon>
    </lineage>
</organism>
<dbReference type="SUPFAM" id="SSF56925">
    <property type="entry name" value="OMPA-like"/>
    <property type="match status" value="1"/>
</dbReference>
<evidence type="ECO:0000313" key="4">
    <source>
        <dbReference type="EMBL" id="QKG79379.1"/>
    </source>
</evidence>
<dbReference type="Proteomes" id="UP000500961">
    <property type="component" value="Chromosome"/>
</dbReference>
<feature type="domain" description="Outer membrane protein beta-barrel" evidence="3">
    <location>
        <begin position="31"/>
        <end position="184"/>
    </location>
</feature>
<dbReference type="InterPro" id="IPR025665">
    <property type="entry name" value="Beta-barrel_OMP_2"/>
</dbReference>
<dbReference type="AlphaFoldDB" id="A0A7D4BJ89"/>